<feature type="domain" description="C2H2-type" evidence="15">
    <location>
        <begin position="1156"/>
        <end position="1183"/>
    </location>
</feature>
<feature type="compositionally biased region" description="Acidic residues" evidence="14">
    <location>
        <begin position="196"/>
        <end position="215"/>
    </location>
</feature>
<dbReference type="GO" id="GO:0003682">
    <property type="term" value="F:chromatin binding"/>
    <property type="evidence" value="ECO:0007669"/>
    <property type="project" value="UniProtKB-ARBA"/>
</dbReference>
<dbReference type="RefSeq" id="XP_026668250.1">
    <property type="nucleotide sequence ID" value="XM_026812449.1"/>
</dbReference>
<dbReference type="FunFam" id="3.30.160.60:FF:000690">
    <property type="entry name" value="Zinc finger protein 354C"/>
    <property type="match status" value="1"/>
</dbReference>
<accession>A0AAJ7RZP4</accession>
<dbReference type="FunFam" id="3.30.160.60:FF:000325">
    <property type="entry name" value="ZFP90 zinc finger protein"/>
    <property type="match status" value="1"/>
</dbReference>
<dbReference type="FunFam" id="3.30.160.60:FF:000045">
    <property type="entry name" value="ZFP69 zinc finger protein B"/>
    <property type="match status" value="1"/>
</dbReference>
<feature type="domain" description="C2H2-type" evidence="15">
    <location>
        <begin position="2433"/>
        <end position="2466"/>
    </location>
</feature>
<feature type="domain" description="C2H2-type" evidence="15">
    <location>
        <begin position="370"/>
        <end position="393"/>
    </location>
</feature>
<dbReference type="GeneID" id="108623595"/>
<feature type="domain" description="C2H2-type" evidence="15">
    <location>
        <begin position="2513"/>
        <end position="2540"/>
    </location>
</feature>
<feature type="domain" description="C2H2-type" evidence="15">
    <location>
        <begin position="2235"/>
        <end position="2262"/>
    </location>
</feature>
<sequence>MSSLDYLDLCRLCLVKDRVSVPIFDGEGDVRQIFLKIASCLPVKVAREDKLPKKICDDCVYKVELFYQFWNTTVNAEKQLLQWLGEVNLEDKQGYVTDVLNSGAMKEEQSTENRLDGNVIQHVGEHQNNMSMGMMDNMGLGIPIIISSANQQQQITSVPMDTSGSSVQTVQAVPGPSSQTTHNQIPQNRTSSTQHEDEEETEDEENSDEECDGDDGLNVKEESEDEPSNRTVEPTTFVNVPLVCDEAGPSGLQQQKISEIPEMPMPQSADEDPKSEALNGDGRFIYGNETIPMQPWQVVDVEGCLYYAFLPKEGEKSKEDIPRTNEDDTQVISIDLPEEERIDDDQCTVKIKEEDRVSLKGENSDDNSLYVCEECNICFPVMQMLELHKSAVHEQAGRYKCKVCFKIFRSLVAFKMHIALEHKAEEQEEAKDGDSLTYICSFCEYETTNKSTLHSHISRKHPGAVPRKKKNSYYTEPDSYSCDVCEFKCPSRRRLKEHLERKHASEYKYDCEYCGKKFKVKGDMRLHVRFKHKEGPIVCDVCGKTCSNSNSLYVHQKWAHFKPKYECEICKRRMVTQENLDQHILLQHERRESFVCEECGKVFNENHRLRQHMMTHTGDRPFDCHICGKAFARRTAYRQHLLIHTGKRPYTCDICGKTFTQKPGLICHRKSHPGVHPPGPHSRGIFIFNKESVVMKKWQILEFDGKPYYAFVPEGDTPLAEEDIPEQIEETGNEDEKPEMFKVELYDEEVDLPYDSPEERLYEEEQVLETNVEQREAEDDVKPIILNGTIDGAIDDNDKLGDLYQVKVQGSMVTIEKLTSNEEEVNDTKENLERKWYQEEQEEEYTEQEQLEQIEDDPGQVQEQEGQNEDQDQDQDQVEQVEYLEEEMLEMNNHTATTPAKRGRKPSKNTTGVTLKCKACSETFSSAVSFKKHVAWTHKKKLFIQEDGIYICTVCDYRTHKKSQFAGHLERKHDTWSKKRPNTVLFPCAACGFVCRSKHSLQSHFIRKHTDRYEHQCKFCTKKFKVKGDLTNHVRFHHKEKPINCDVCGKLCQNSGSLYVHQKWAHYKPKYECHICKRRMVTQENLDQHLLTQHEKREKIVCAECGKTFTKKDSFKRHMAVHTGCKPHSCLICNKPFARRSQLRQHLLIHTGKRPFVCDICGKAFTQKPGLICHRKTHPGPHPPLPVMPIADIVKEFTEGYVQEINARENEERIEEEACLDPLSNEFKLDARSDSSLEYPDGYINWLDKENFDDQQESLRKDQKMTRRSKRRSFFECDHCQRKFLNKNNLIEHLKKHRHTCSDCPRTFRLRRFLISHVDKIHRRHVYDCSVCEYKSNNKGTLKNHYIRLHTSNYDFSCDTCGKQFKIKKALNHHVKQNHSDAPPIVCDVCGHFSKNLHALKAHMKYRHYKPEFVCRICRRGMTTQENLEQHLTWHETREKVLCPTCGKRFRGRDLDSHMRVHTGVKPFPCPVCGKSFRRQTAQEQHVLIHTGKRPYVCDICGQAFAQKPGLICHRKRHPGPLPPLPVVSIKNIVTEFTKEYAMKNTVIKINCKFDMTKNYNKDIKNEVRRRLICFSSPTRDPLNCVDMNPLEEKIVNSLTRDDRRERRTRVIKILNSFSLVSPESLKTRRLIDIKKPIRLKKQLIPMDTTITVEINEQETERTNPVIVTNKQAIKRTVPVIVTNQQALETIEPMRVKIKQTPERKKQAEKKTEINSEKTSSAKNEVNRSLYIKTDLLVDKRKKLSLECDHCGKIFERKRKLASHMKVHRYACDHCDKTFRIKRDVKMHMEISHGPVLHPCEFCDYKSANRWTLRDHFIRRHTTKYNHTCSSCGKMFKIKNDMVQHAKQMHNTAPPILCTVCGNACKSMPALKAHMKYKHNKPAFKCDLCKRCMTTQYNLDQHMLWHNKKEKVVCPVCGKIFGQKRDLDIHLRLHEGIKPYDCPVCCKKFARKTAQEQHILIHTGLRPYICDICGQKFAQKPGLICHRKRHPGPLPPLPITSVRKIILDFTQKFFRPRRVISRTVHECVKCGACFCHTRKLVEHLKNLHGIERAFSCDECGKTFRSPMNIARHKLIHTGSKKFACDLCDYRSNQKSNLESHRRRHTKDYSFKCELCQKGFFLRTEYLEHVNVHTRKQLYRCEHCEKSYPYKKNLTNHLRMHHADTLPVRSKNERKKHVCTICLEGFTRKMFLERHLKQRHGVHEKKMHLCDLCGAVLSSKRRLMVHRRGHANEKIAKCDFCEKQFSSKENLAIHRRIHTGEKPYSCSQCDRRFTQRTSLILHLRYHSGERPYQCLDCGKGFVSGSFLKKHRKVHEKTCQWSNGHDESNIEAFRIKIEDPQQKFEANEKVCDFCQEKFHFVTRLVAHLRIVHGIHRPFKCVTCGKAYPQQFMLNAHVKNSHTPKTTACGQCRFMGVNAADVERHAKRYHSLDIKFTCEICSENACGATFDDIFSLKEHNRLYHYDPAALVQENEEGVIVKHKCDVCGKTYKYKSALKQHKVKAHEGTPGYERRRYLCALCGKELKTAKGLEIHNRSHTGEKPYTCAVCGKCFACETLLRTHNVTHTGERKYSCEQCGKAFTQRSTLVVHKRYHTGERPYVCTRCGKGFVTRTVLNTHLKSCR</sequence>
<dbReference type="SUPFAM" id="SSF57716">
    <property type="entry name" value="Glucocorticoid receptor-like (DNA-binding domain)"/>
    <property type="match status" value="1"/>
</dbReference>
<keyword evidence="7 13" id="KW-0862">Zinc</keyword>
<evidence type="ECO:0000256" key="13">
    <source>
        <dbReference type="PROSITE-ProRule" id="PRU01263"/>
    </source>
</evidence>
<keyword evidence="3" id="KW-0597">Phosphoprotein</keyword>
<feature type="domain" description="C2H2-type" evidence="15">
    <location>
        <begin position="1940"/>
        <end position="1967"/>
    </location>
</feature>
<dbReference type="FunFam" id="3.30.160.60:FF:000671">
    <property type="entry name" value="Zinc finger protein 26"/>
    <property type="match status" value="1"/>
</dbReference>
<evidence type="ECO:0000256" key="11">
    <source>
        <dbReference type="ARBA" id="ARBA00023242"/>
    </source>
</evidence>
<feature type="domain" description="C2H2-type" evidence="15">
    <location>
        <begin position="1356"/>
        <end position="1384"/>
    </location>
</feature>
<dbReference type="FunFam" id="3.30.160.60:FF:001049">
    <property type="entry name" value="zinc finger protein 319"/>
    <property type="match status" value="1"/>
</dbReference>
<reference evidence="18" key="1">
    <citation type="submission" date="2025-08" db="UniProtKB">
        <authorList>
            <consortium name="RefSeq"/>
        </authorList>
    </citation>
    <scope>IDENTIFICATION</scope>
    <source>
        <tissue evidence="18">Whole body</tissue>
    </source>
</reference>
<evidence type="ECO:0000313" key="18">
    <source>
        <dbReference type="RefSeq" id="XP_026668250.1"/>
    </source>
</evidence>
<keyword evidence="11" id="KW-0539">Nucleus</keyword>
<feature type="domain" description="C2H2-type" evidence="15">
    <location>
        <begin position="2597"/>
        <end position="2620"/>
    </location>
</feature>
<feature type="compositionally biased region" description="Basic and acidic residues" evidence="14">
    <location>
        <begin position="826"/>
        <end position="838"/>
    </location>
</feature>
<dbReference type="SMART" id="SM00868">
    <property type="entry name" value="zf-AD"/>
    <property type="match status" value="3"/>
</dbReference>
<dbReference type="FunFam" id="3.30.160.60:FF:002343">
    <property type="entry name" value="Zinc finger protein 33A"/>
    <property type="match status" value="3"/>
</dbReference>
<feature type="domain" description="C2H2-type" evidence="15">
    <location>
        <begin position="1413"/>
        <end position="1440"/>
    </location>
</feature>
<feature type="compositionally biased region" description="Polar residues" evidence="14">
    <location>
        <begin position="159"/>
        <end position="193"/>
    </location>
</feature>
<evidence type="ECO:0000259" key="15">
    <source>
        <dbReference type="PROSITE" id="PS50157"/>
    </source>
</evidence>
<keyword evidence="9" id="KW-0238">DNA-binding</keyword>
<feature type="region of interest" description="Disordered" evidence="14">
    <location>
        <begin position="1700"/>
        <end position="1721"/>
    </location>
</feature>
<feature type="region of interest" description="Disordered" evidence="14">
    <location>
        <begin position="153"/>
        <end position="236"/>
    </location>
</feature>
<feature type="domain" description="C2H2-type" evidence="15">
    <location>
        <begin position="1968"/>
        <end position="1995"/>
    </location>
</feature>
<feature type="domain" description="ZAD" evidence="16">
    <location>
        <begin position="8"/>
        <end position="83"/>
    </location>
</feature>
<dbReference type="InterPro" id="IPR013087">
    <property type="entry name" value="Znf_C2H2_type"/>
</dbReference>
<feature type="domain" description="C2H2-type" evidence="15">
    <location>
        <begin position="1827"/>
        <end position="1855"/>
    </location>
</feature>
<feature type="domain" description="C2H2-type" evidence="15">
    <location>
        <begin position="1043"/>
        <end position="1071"/>
    </location>
</feature>
<keyword evidence="4 13" id="KW-0479">Metal-binding</keyword>
<dbReference type="GO" id="GO:0040029">
    <property type="term" value="P:epigenetic regulation of gene expression"/>
    <property type="evidence" value="ECO:0007669"/>
    <property type="project" value="UniProtKB-ARBA"/>
</dbReference>
<feature type="domain" description="C2H2-type" evidence="15">
    <location>
        <begin position="2176"/>
        <end position="2207"/>
    </location>
</feature>
<dbReference type="Pfam" id="PF07776">
    <property type="entry name" value="zf-AD"/>
    <property type="match status" value="1"/>
</dbReference>
<feature type="domain" description="C2H2-type" evidence="15">
    <location>
        <begin position="1299"/>
        <end position="1322"/>
    </location>
</feature>
<feature type="domain" description="C2H2-type" evidence="15">
    <location>
        <begin position="1441"/>
        <end position="1467"/>
    </location>
</feature>
<evidence type="ECO:0000256" key="9">
    <source>
        <dbReference type="ARBA" id="ARBA00023125"/>
    </source>
</evidence>
<feature type="binding site" evidence="13">
    <location>
        <position position="13"/>
    </location>
    <ligand>
        <name>Zn(2+)</name>
        <dbReference type="ChEBI" id="CHEBI:29105"/>
    </ligand>
</feature>
<feature type="domain" description="C2H2-type" evidence="15">
    <location>
        <begin position="1884"/>
        <end position="1911"/>
    </location>
</feature>
<dbReference type="FunFam" id="3.30.160.60:FF:001450">
    <property type="entry name" value="zinc finger protein 774"/>
    <property type="match status" value="1"/>
</dbReference>
<feature type="domain" description="C2H2-type" evidence="15">
    <location>
        <begin position="1912"/>
        <end position="1939"/>
    </location>
</feature>
<feature type="domain" description="C2H2-type" evidence="15">
    <location>
        <begin position="537"/>
        <end position="565"/>
    </location>
</feature>
<feature type="domain" description="C2H2-type" evidence="15">
    <location>
        <begin position="650"/>
        <end position="677"/>
    </location>
</feature>
<dbReference type="SUPFAM" id="SSF57667">
    <property type="entry name" value="beta-beta-alpha zinc fingers"/>
    <property type="match status" value="26"/>
</dbReference>
<dbReference type="PROSITE" id="PS51915">
    <property type="entry name" value="ZAD"/>
    <property type="match status" value="1"/>
</dbReference>
<feature type="region of interest" description="Disordered" evidence="14">
    <location>
        <begin position="819"/>
        <end position="876"/>
    </location>
</feature>
<feature type="domain" description="C2H2-type" evidence="15">
    <location>
        <begin position="1327"/>
        <end position="1355"/>
    </location>
</feature>
<feature type="domain" description="C2H2-type" evidence="15">
    <location>
        <begin position="2025"/>
        <end position="2053"/>
    </location>
</feature>
<protein>
    <submittedName>
        <fullName evidence="18">Uncharacterized protein LOC108623595</fullName>
    </submittedName>
</protein>
<evidence type="ECO:0000259" key="16">
    <source>
        <dbReference type="PROSITE" id="PS51915"/>
    </source>
</evidence>
<feature type="binding site" evidence="13">
    <location>
        <position position="56"/>
    </location>
    <ligand>
        <name>Zn(2+)</name>
        <dbReference type="ChEBI" id="CHEBI:29105"/>
    </ligand>
</feature>
<feature type="domain" description="C2H2-type" evidence="15">
    <location>
        <begin position="2082"/>
        <end position="2109"/>
    </location>
</feature>
<feature type="domain" description="C2H2-type" evidence="15">
    <location>
        <begin position="622"/>
        <end position="649"/>
    </location>
</feature>
<gene>
    <name evidence="18" type="primary">LOC108623595</name>
</gene>
<evidence type="ECO:0000256" key="2">
    <source>
        <dbReference type="ARBA" id="ARBA00006991"/>
    </source>
</evidence>
<comment type="subcellular location">
    <subcellularLocation>
        <location evidence="1">Nucleus</location>
    </subcellularLocation>
</comment>
<dbReference type="GO" id="GO:0030674">
    <property type="term" value="F:protein-macromolecule adaptor activity"/>
    <property type="evidence" value="ECO:0007669"/>
    <property type="project" value="UniProtKB-ARBA"/>
</dbReference>
<evidence type="ECO:0000256" key="5">
    <source>
        <dbReference type="ARBA" id="ARBA00022737"/>
    </source>
</evidence>
<feature type="domain" description="C2H2-type" evidence="15">
    <location>
        <begin position="1128"/>
        <end position="1155"/>
    </location>
</feature>
<proteinExistence type="inferred from homology"/>
<feature type="domain" description="C2H2-type" evidence="15">
    <location>
        <begin position="565"/>
        <end position="593"/>
    </location>
</feature>
<feature type="domain" description="C2H2-type" evidence="15">
    <location>
        <begin position="438"/>
        <end position="466"/>
    </location>
</feature>
<dbReference type="FunFam" id="3.30.160.60:FF:000688">
    <property type="entry name" value="zinc finger protein 197 isoform X1"/>
    <property type="match status" value="3"/>
</dbReference>
<feature type="domain" description="C2H2-type" evidence="15">
    <location>
        <begin position="915"/>
        <end position="938"/>
    </location>
</feature>
<evidence type="ECO:0000256" key="1">
    <source>
        <dbReference type="ARBA" id="ARBA00004123"/>
    </source>
</evidence>
<dbReference type="PANTHER" id="PTHR24393:SF15">
    <property type="entry name" value="IP01243P-RELATED"/>
    <property type="match status" value="1"/>
</dbReference>
<feature type="domain" description="C2H2-type" evidence="15">
    <location>
        <begin position="2347"/>
        <end position="2375"/>
    </location>
</feature>
<feature type="domain" description="C2H2-type" evidence="15">
    <location>
        <begin position="1275"/>
        <end position="1300"/>
    </location>
</feature>
<dbReference type="FunFam" id="3.30.160.60:FF:000965">
    <property type="entry name" value="Neurotrophin receptor-interacting factor homolog"/>
    <property type="match status" value="1"/>
</dbReference>
<feature type="domain" description="C2H2-type" evidence="15">
    <location>
        <begin position="2054"/>
        <end position="2081"/>
    </location>
</feature>
<dbReference type="KEGG" id="ccal:108623595"/>
<dbReference type="Proteomes" id="UP000694925">
    <property type="component" value="Unplaced"/>
</dbReference>
<evidence type="ECO:0000313" key="17">
    <source>
        <dbReference type="Proteomes" id="UP000694925"/>
    </source>
</evidence>
<dbReference type="PROSITE" id="PS00028">
    <property type="entry name" value="ZINC_FINGER_C2H2_1"/>
    <property type="match status" value="44"/>
</dbReference>
<feature type="domain" description="C2H2-type" evidence="15">
    <location>
        <begin position="1770"/>
        <end position="1793"/>
    </location>
</feature>
<dbReference type="GO" id="GO:0005634">
    <property type="term" value="C:nucleus"/>
    <property type="evidence" value="ECO:0007669"/>
    <property type="project" value="UniProtKB-SubCell"/>
</dbReference>
<evidence type="ECO:0000256" key="3">
    <source>
        <dbReference type="ARBA" id="ARBA00022553"/>
    </source>
</evidence>
<feature type="domain" description="C2H2-type" evidence="15">
    <location>
        <begin position="1015"/>
        <end position="1042"/>
    </location>
</feature>
<feature type="domain" description="C2H2-type" evidence="15">
    <location>
        <begin position="2138"/>
        <end position="2166"/>
    </location>
</feature>
<dbReference type="SMART" id="SM00355">
    <property type="entry name" value="ZnF_C2H2"/>
    <property type="match status" value="56"/>
</dbReference>
<evidence type="ECO:0000256" key="14">
    <source>
        <dbReference type="SAM" id="MobiDB-lite"/>
    </source>
</evidence>
<keyword evidence="5" id="KW-0677">Repeat</keyword>
<dbReference type="GO" id="GO:0000978">
    <property type="term" value="F:RNA polymerase II cis-regulatory region sequence-specific DNA binding"/>
    <property type="evidence" value="ECO:0007669"/>
    <property type="project" value="TreeGrafter"/>
</dbReference>
<comment type="similarity">
    <text evidence="2">Belongs to the krueppel C2H2-type zinc-finger protein family.</text>
</comment>
<feature type="compositionally biased region" description="Basic and acidic residues" evidence="14">
    <location>
        <begin position="1700"/>
        <end position="1716"/>
    </location>
</feature>
<dbReference type="PANTHER" id="PTHR24393">
    <property type="entry name" value="ZINC FINGER PROTEIN"/>
    <property type="match status" value="1"/>
</dbReference>
<evidence type="ECO:0000256" key="4">
    <source>
        <dbReference type="ARBA" id="ARBA00022723"/>
    </source>
</evidence>
<feature type="domain" description="C2H2-type" evidence="15">
    <location>
        <begin position="399"/>
        <end position="427"/>
    </location>
</feature>
<feature type="domain" description="C2H2-type" evidence="15">
    <location>
        <begin position="2291"/>
        <end position="2313"/>
    </location>
</feature>
<evidence type="ECO:0000256" key="8">
    <source>
        <dbReference type="ARBA" id="ARBA00023015"/>
    </source>
</evidence>
<feature type="domain" description="C2H2-type" evidence="15">
    <location>
        <begin position="2110"/>
        <end position="2137"/>
    </location>
</feature>
<feature type="domain" description="C2H2-type" evidence="15">
    <location>
        <begin position="1071"/>
        <end position="1099"/>
    </location>
</feature>
<feature type="domain" description="C2H2-type" evidence="15">
    <location>
        <begin position="2479"/>
        <end position="2507"/>
    </location>
</feature>
<evidence type="ECO:0000256" key="12">
    <source>
        <dbReference type="PROSITE-ProRule" id="PRU00042"/>
    </source>
</evidence>
<dbReference type="Pfam" id="PF00096">
    <property type="entry name" value="zf-C2H2"/>
    <property type="match status" value="18"/>
</dbReference>
<dbReference type="InterPro" id="IPR036236">
    <property type="entry name" value="Znf_C2H2_sf"/>
</dbReference>
<name>A0AAJ7RZP4_9HYME</name>
<keyword evidence="10" id="KW-0804">Transcription</keyword>
<dbReference type="Gene3D" id="3.30.160.60">
    <property type="entry name" value="Classic Zinc Finger"/>
    <property type="match status" value="38"/>
</dbReference>
<dbReference type="PROSITE" id="PS50157">
    <property type="entry name" value="ZINC_FINGER_C2H2_2"/>
    <property type="match status" value="49"/>
</dbReference>
<evidence type="ECO:0000256" key="6">
    <source>
        <dbReference type="ARBA" id="ARBA00022771"/>
    </source>
</evidence>
<evidence type="ECO:0000256" key="7">
    <source>
        <dbReference type="ARBA" id="ARBA00022833"/>
    </source>
</evidence>
<dbReference type="GO" id="GO:0001228">
    <property type="term" value="F:DNA-binding transcription activator activity, RNA polymerase II-specific"/>
    <property type="evidence" value="ECO:0007669"/>
    <property type="project" value="TreeGrafter"/>
</dbReference>
<evidence type="ECO:0000256" key="10">
    <source>
        <dbReference type="ARBA" id="ARBA00023163"/>
    </source>
</evidence>
<feature type="binding site" evidence="13">
    <location>
        <position position="10"/>
    </location>
    <ligand>
        <name>Zn(2+)</name>
        <dbReference type="ChEBI" id="CHEBI:29105"/>
    </ligand>
</feature>
<feature type="domain" description="C2H2-type" evidence="15">
    <location>
        <begin position="2263"/>
        <end position="2290"/>
    </location>
</feature>
<feature type="domain" description="C2H2-type" evidence="15">
    <location>
        <begin position="2207"/>
        <end position="2234"/>
    </location>
</feature>
<feature type="domain" description="C2H2-type" evidence="15">
    <location>
        <begin position="2541"/>
        <end position="2568"/>
    </location>
</feature>
<dbReference type="Gene3D" id="3.40.1800.20">
    <property type="match status" value="1"/>
</dbReference>
<feature type="domain" description="C2H2-type" evidence="15">
    <location>
        <begin position="594"/>
        <end position="621"/>
    </location>
</feature>
<feature type="binding site" evidence="13">
    <location>
        <position position="59"/>
    </location>
    <ligand>
        <name>Zn(2+)</name>
        <dbReference type="ChEBI" id="CHEBI:29105"/>
    </ligand>
</feature>
<keyword evidence="17" id="KW-1185">Reference proteome</keyword>
<dbReference type="FunFam" id="3.30.160.60:FF:000478">
    <property type="entry name" value="Zinc finger protein 133"/>
    <property type="match status" value="1"/>
</dbReference>
<feature type="domain" description="C2H2-type" evidence="15">
    <location>
        <begin position="1100"/>
        <end position="1127"/>
    </location>
</feature>
<keyword evidence="6 12" id="KW-0863">Zinc-finger</keyword>
<keyword evidence="8" id="KW-0805">Transcription regulation</keyword>
<feature type="domain" description="C2H2-type" evidence="15">
    <location>
        <begin position="1746"/>
        <end position="1768"/>
    </location>
</feature>
<feature type="domain" description="C2H2-type" evidence="15">
    <location>
        <begin position="2569"/>
        <end position="2596"/>
    </location>
</feature>
<dbReference type="FunFam" id="3.30.160.60:FF:000100">
    <property type="entry name" value="Zinc finger 45-like"/>
    <property type="match status" value="1"/>
</dbReference>
<dbReference type="GO" id="GO:0008270">
    <property type="term" value="F:zinc ion binding"/>
    <property type="evidence" value="ECO:0007669"/>
    <property type="project" value="UniProtKB-UniRule"/>
</dbReference>
<feature type="compositionally biased region" description="Acidic residues" evidence="14">
    <location>
        <begin position="839"/>
        <end position="858"/>
    </location>
</feature>
<dbReference type="FunFam" id="3.30.160.60:FF:000446">
    <property type="entry name" value="Zinc finger protein"/>
    <property type="match status" value="1"/>
</dbReference>
<feature type="domain" description="C2H2-type" evidence="15">
    <location>
        <begin position="1468"/>
        <end position="1495"/>
    </location>
</feature>
<dbReference type="GO" id="GO:0000785">
    <property type="term" value="C:chromatin"/>
    <property type="evidence" value="ECO:0007669"/>
    <property type="project" value="UniProtKB-ARBA"/>
</dbReference>
<dbReference type="InterPro" id="IPR012934">
    <property type="entry name" value="Znf_AD"/>
</dbReference>
<organism evidence="17 18">
    <name type="scientific">Ceratina calcarata</name>
    <dbReference type="NCBI Taxonomy" id="156304"/>
    <lineage>
        <taxon>Eukaryota</taxon>
        <taxon>Metazoa</taxon>
        <taxon>Ecdysozoa</taxon>
        <taxon>Arthropoda</taxon>
        <taxon>Hexapoda</taxon>
        <taxon>Insecta</taxon>
        <taxon>Pterygota</taxon>
        <taxon>Neoptera</taxon>
        <taxon>Endopterygota</taxon>
        <taxon>Hymenoptera</taxon>
        <taxon>Apocrita</taxon>
        <taxon>Aculeata</taxon>
        <taxon>Apoidea</taxon>
        <taxon>Anthophila</taxon>
        <taxon>Apidae</taxon>
        <taxon>Ceratina</taxon>
        <taxon>Zadontomerus</taxon>
    </lineage>
</organism>
<feature type="domain" description="C2H2-type" evidence="15">
    <location>
        <begin position="1496"/>
        <end position="1523"/>
    </location>
</feature>
<feature type="compositionally biased region" description="Acidic residues" evidence="14">
    <location>
        <begin position="866"/>
        <end position="876"/>
    </location>
</feature>
<feature type="domain" description="C2H2-type" evidence="15">
    <location>
        <begin position="509"/>
        <end position="536"/>
    </location>
</feature>
<feature type="domain" description="C2H2-type" evidence="15">
    <location>
        <begin position="2376"/>
        <end position="2404"/>
    </location>
</feature>